<dbReference type="RefSeq" id="WP_167208116.1">
    <property type="nucleotide sequence ID" value="NZ_JAASRO010000001.1"/>
</dbReference>
<keyword evidence="3" id="KW-1185">Reference proteome</keyword>
<evidence type="ECO:0000256" key="1">
    <source>
        <dbReference type="SAM" id="MobiDB-lite"/>
    </source>
</evidence>
<accession>A0A7X6A225</accession>
<sequence length="55" mass="6154">MSVFRRTRTAPVTPAPETDLDPLGSAVDELLKPIPRREPRTLGSAWRRMVGRPKA</sequence>
<dbReference type="Proteomes" id="UP000555407">
    <property type="component" value="Unassembled WGS sequence"/>
</dbReference>
<dbReference type="EMBL" id="JAASRO010000001">
    <property type="protein sequence ID" value="NIK57784.1"/>
    <property type="molecule type" value="Genomic_DNA"/>
</dbReference>
<feature type="region of interest" description="Disordered" evidence="1">
    <location>
        <begin position="1"/>
        <end position="24"/>
    </location>
</feature>
<reference evidence="2 3" key="1">
    <citation type="submission" date="2020-03" db="EMBL/GenBank/DDBJ databases">
        <title>Sequencing the genomes of 1000 actinobacteria strains.</title>
        <authorList>
            <person name="Klenk H.-P."/>
        </authorList>
    </citation>
    <scope>NUCLEOTIDE SEQUENCE [LARGE SCALE GENOMIC DNA]</scope>
    <source>
        <strain evidence="2 3">DSM 45490</strain>
    </source>
</reference>
<proteinExistence type="predicted"/>
<feature type="region of interest" description="Disordered" evidence="1">
    <location>
        <begin position="36"/>
        <end position="55"/>
    </location>
</feature>
<comment type="caution">
    <text evidence="2">The sequence shown here is derived from an EMBL/GenBank/DDBJ whole genome shotgun (WGS) entry which is preliminary data.</text>
</comment>
<organism evidence="2 3">
    <name type="scientific">Kribbella shirazensis</name>
    <dbReference type="NCBI Taxonomy" id="1105143"/>
    <lineage>
        <taxon>Bacteria</taxon>
        <taxon>Bacillati</taxon>
        <taxon>Actinomycetota</taxon>
        <taxon>Actinomycetes</taxon>
        <taxon>Propionibacteriales</taxon>
        <taxon>Kribbellaceae</taxon>
        <taxon>Kribbella</taxon>
    </lineage>
</organism>
<dbReference type="AlphaFoldDB" id="A0A7X6A225"/>
<evidence type="ECO:0000313" key="2">
    <source>
        <dbReference type="EMBL" id="NIK57784.1"/>
    </source>
</evidence>
<protein>
    <submittedName>
        <fullName evidence="2">Uncharacterized protein</fullName>
    </submittedName>
</protein>
<gene>
    <name evidence="2" type="ORF">BJY22_003501</name>
</gene>
<evidence type="ECO:0000313" key="3">
    <source>
        <dbReference type="Proteomes" id="UP000555407"/>
    </source>
</evidence>
<name>A0A7X6A225_9ACTN</name>